<evidence type="ECO:0000256" key="3">
    <source>
        <dbReference type="ARBA" id="ARBA00022475"/>
    </source>
</evidence>
<evidence type="ECO:0000256" key="2">
    <source>
        <dbReference type="ARBA" id="ARBA00006228"/>
    </source>
</evidence>
<protein>
    <submittedName>
        <fullName evidence="8">Cation transporter</fullName>
    </submittedName>
</protein>
<organism evidence="8 9">
    <name type="scientific">Candidatus Viridilinea halotolerans</name>
    <dbReference type="NCBI Taxonomy" id="2491704"/>
    <lineage>
        <taxon>Bacteria</taxon>
        <taxon>Bacillati</taxon>
        <taxon>Chloroflexota</taxon>
        <taxon>Chloroflexia</taxon>
        <taxon>Chloroflexales</taxon>
        <taxon>Chloroflexineae</taxon>
        <taxon>Oscillochloridaceae</taxon>
        <taxon>Candidatus Viridilinea</taxon>
    </lineage>
</organism>
<dbReference type="GO" id="GO:0008324">
    <property type="term" value="F:monoatomic cation transmembrane transporter activity"/>
    <property type="evidence" value="ECO:0007669"/>
    <property type="project" value="InterPro"/>
</dbReference>
<feature type="transmembrane region" description="Helical" evidence="7">
    <location>
        <begin position="20"/>
        <end position="37"/>
    </location>
</feature>
<evidence type="ECO:0000256" key="1">
    <source>
        <dbReference type="ARBA" id="ARBA00004651"/>
    </source>
</evidence>
<dbReference type="InterPro" id="IPR002758">
    <property type="entry name" value="Cation_antiport_E"/>
</dbReference>
<keyword evidence="5 7" id="KW-1133">Transmembrane helix</keyword>
<keyword evidence="4 7" id="KW-0812">Transmembrane</keyword>
<evidence type="ECO:0000256" key="6">
    <source>
        <dbReference type="ARBA" id="ARBA00023136"/>
    </source>
</evidence>
<evidence type="ECO:0000256" key="4">
    <source>
        <dbReference type="ARBA" id="ARBA00022692"/>
    </source>
</evidence>
<dbReference type="Pfam" id="PF01899">
    <property type="entry name" value="MNHE"/>
    <property type="match status" value="1"/>
</dbReference>
<keyword evidence="6 7" id="KW-0472">Membrane</keyword>
<reference evidence="8 9" key="1">
    <citation type="submission" date="2018-12" db="EMBL/GenBank/DDBJ databases">
        <title>Genome Sequence of Candidatus Viridilinea halotolerans isolated from saline sulfide-rich spring.</title>
        <authorList>
            <person name="Grouzdev D.S."/>
            <person name="Burganskaya E.I."/>
            <person name="Krutkina M.S."/>
            <person name="Sukhacheva M.V."/>
            <person name="Gorlenko V.M."/>
        </authorList>
    </citation>
    <scope>NUCLEOTIDE SEQUENCE [LARGE SCALE GENOMIC DNA]</scope>
    <source>
        <strain evidence="8">Chok-6</strain>
    </source>
</reference>
<name>A0A426TWG0_9CHLR</name>
<comment type="similarity">
    <text evidence="2">Belongs to the CPA3 antiporters (TC 2.A.63) subunit E family.</text>
</comment>
<dbReference type="PANTHER" id="PTHR34584:SF1">
    <property type="entry name" value="NA(+)_H(+) ANTIPORTER SUBUNIT E1"/>
    <property type="match status" value="1"/>
</dbReference>
<dbReference type="PIRSF" id="PIRSF019239">
    <property type="entry name" value="MrpE"/>
    <property type="match status" value="1"/>
</dbReference>
<proteinExistence type="inferred from homology"/>
<dbReference type="GO" id="GO:0005886">
    <property type="term" value="C:plasma membrane"/>
    <property type="evidence" value="ECO:0007669"/>
    <property type="project" value="UniProtKB-SubCell"/>
</dbReference>
<dbReference type="AlphaFoldDB" id="A0A426TWG0"/>
<comment type="subcellular location">
    <subcellularLocation>
        <location evidence="1">Cell membrane</location>
        <topology evidence="1">Multi-pass membrane protein</topology>
    </subcellularLocation>
</comment>
<evidence type="ECO:0000313" key="9">
    <source>
        <dbReference type="Proteomes" id="UP000280307"/>
    </source>
</evidence>
<evidence type="ECO:0000256" key="5">
    <source>
        <dbReference type="ARBA" id="ARBA00022989"/>
    </source>
</evidence>
<dbReference type="Proteomes" id="UP000280307">
    <property type="component" value="Unassembled WGS sequence"/>
</dbReference>
<dbReference type="PANTHER" id="PTHR34584">
    <property type="entry name" value="NA(+)/H(+) ANTIPORTER SUBUNIT E1"/>
    <property type="match status" value="1"/>
</dbReference>
<keyword evidence="3" id="KW-1003">Cell membrane</keyword>
<sequence length="169" mass="19351">MLTLNFFLALTWMTLQQSFTINDFVVGFLLGFGIITLSQRAIREQIVETVRFQRKEDIGDYPQRVWTIIKFINFAVWSILKANIDVARILLRPRLNINPGIIAIPLEVRSEVGITVLANLITLTPGTVSMDVSADRSTLYVHCIDIQDADALRDDIKENFERRVLELFP</sequence>
<evidence type="ECO:0000256" key="7">
    <source>
        <dbReference type="SAM" id="Phobius"/>
    </source>
</evidence>
<gene>
    <name evidence="8" type="ORF">EI684_14390</name>
</gene>
<accession>A0A426TWG0</accession>
<comment type="caution">
    <text evidence="8">The sequence shown here is derived from an EMBL/GenBank/DDBJ whole genome shotgun (WGS) entry which is preliminary data.</text>
</comment>
<dbReference type="EMBL" id="RSAS01000575">
    <property type="protein sequence ID" value="RRR69916.1"/>
    <property type="molecule type" value="Genomic_DNA"/>
</dbReference>
<evidence type="ECO:0000313" key="8">
    <source>
        <dbReference type="EMBL" id="RRR69916.1"/>
    </source>
</evidence>